<reference evidence="7 8" key="1">
    <citation type="journal article" date="2017" name="Int. J. Syst. Evol. Microbiol.">
        <title>Oleiagrimonas citrea sp. nov., a marine bacterium isolated from tidal flat sediment and emended description of the genus Oleiagrimonas Fang et al. 2015 and Oleiagrimonas soli.</title>
        <authorList>
            <person name="Yang S.H."/>
            <person name="Seo H.S."/>
            <person name="Seong C.N."/>
            <person name="Kwon K.K."/>
        </authorList>
    </citation>
    <scope>NUCLEOTIDE SEQUENCE [LARGE SCALE GENOMIC DNA]</scope>
    <source>
        <strain evidence="7 8">MEBiC09124</strain>
    </source>
</reference>
<feature type="compositionally biased region" description="Basic and acidic residues" evidence="5">
    <location>
        <begin position="360"/>
        <end position="369"/>
    </location>
</feature>
<dbReference type="GO" id="GO:0006935">
    <property type="term" value="P:chemotaxis"/>
    <property type="evidence" value="ECO:0007669"/>
    <property type="project" value="InterPro"/>
</dbReference>
<evidence type="ECO:0000256" key="5">
    <source>
        <dbReference type="SAM" id="MobiDB-lite"/>
    </source>
</evidence>
<dbReference type="Proteomes" id="UP000541636">
    <property type="component" value="Unassembled WGS sequence"/>
</dbReference>
<accession>A0A846ZJZ5</accession>
<evidence type="ECO:0000256" key="3">
    <source>
        <dbReference type="ARBA" id="ARBA00048267"/>
    </source>
</evidence>
<dbReference type="PANTHER" id="PTHR42872">
    <property type="entry name" value="PROTEIN-GLUTAMATE METHYLESTERASE/PROTEIN-GLUTAMINE GLUTAMINASE"/>
    <property type="match status" value="1"/>
</dbReference>
<dbReference type="PANTHER" id="PTHR42872:SF6">
    <property type="entry name" value="PROTEIN-GLUTAMATE METHYLESTERASE_PROTEIN-GLUTAMINE GLUTAMINASE"/>
    <property type="match status" value="1"/>
</dbReference>
<evidence type="ECO:0000256" key="2">
    <source>
        <dbReference type="ARBA" id="ARBA00039140"/>
    </source>
</evidence>
<protein>
    <recommendedName>
        <fullName evidence="2">protein-glutamate methylesterase</fullName>
        <ecNumber evidence="2">3.1.1.61</ecNumber>
    </recommendedName>
</protein>
<dbReference type="Gene3D" id="3.40.50.180">
    <property type="entry name" value="Methylesterase CheB, C-terminal domain"/>
    <property type="match status" value="1"/>
</dbReference>
<dbReference type="InterPro" id="IPR000673">
    <property type="entry name" value="Sig_transdc_resp-reg_Me-estase"/>
</dbReference>
<dbReference type="Pfam" id="PF01339">
    <property type="entry name" value="CheB_methylest"/>
    <property type="match status" value="1"/>
</dbReference>
<evidence type="ECO:0000313" key="8">
    <source>
        <dbReference type="Proteomes" id="UP000541636"/>
    </source>
</evidence>
<dbReference type="GO" id="GO:0008984">
    <property type="term" value="F:protein-glutamate methylesterase activity"/>
    <property type="evidence" value="ECO:0007669"/>
    <property type="project" value="UniProtKB-EC"/>
</dbReference>
<evidence type="ECO:0000256" key="1">
    <source>
        <dbReference type="ARBA" id="ARBA00022801"/>
    </source>
</evidence>
<dbReference type="AlphaFoldDB" id="A0A846ZJZ5"/>
<comment type="catalytic activity">
    <reaction evidence="3">
        <text>[protein]-L-glutamate 5-O-methyl ester + H2O = L-glutamyl-[protein] + methanol + H(+)</text>
        <dbReference type="Rhea" id="RHEA:23236"/>
        <dbReference type="Rhea" id="RHEA-COMP:10208"/>
        <dbReference type="Rhea" id="RHEA-COMP:10311"/>
        <dbReference type="ChEBI" id="CHEBI:15377"/>
        <dbReference type="ChEBI" id="CHEBI:15378"/>
        <dbReference type="ChEBI" id="CHEBI:17790"/>
        <dbReference type="ChEBI" id="CHEBI:29973"/>
        <dbReference type="ChEBI" id="CHEBI:82795"/>
        <dbReference type="EC" id="3.1.1.61"/>
    </reaction>
</comment>
<feature type="compositionally biased region" description="Low complexity" evidence="5">
    <location>
        <begin position="379"/>
        <end position="389"/>
    </location>
</feature>
<dbReference type="InterPro" id="IPR035909">
    <property type="entry name" value="CheB_C"/>
</dbReference>
<sequence>MSDTNSATSGPGVALLFEDADLSAHLREALRNAGARIVHEGPATKATREDLAGKGAEVVVVNLDAAVEEHLDALYEIFDEDRQRIVFNEAETSSGLSGWDQARWARHLAAKLLNAHDVDPPRPAEARTIEAHPTEMLLPDEAMPEAPPADDELRDEAAVSEAPSEADSEALTAELEALLAEDGDLLGQPDGESGSVATPQSGIHLQLDEEDVSQADLEAIQAIPDAQPAARTSADDVETPDAGAESGVTETVDMSGGVDFDVSVDDGLEDALRVFDEAMAASEEAPAPSFDPAELGDVSAAPEDDAGSVAGEDASMPPTERDAPKDIVVEDRHVQEKGSPYTLLDLDDHPSSETVSVEASRVEPPKAPDWDLVDFDMDTSATPSAASPSGKTDTVDPSEFGIEKMSASDYLAPELESNSSEGVADFEPRFSLELEPIEQAIAPKMAETSGHEMMLDSQGGDLRRAVVLAAGSSPEARESLREFVVALNRMPEAALIGVVHQLAGDDLHALASELDGVSPFLKVRVPDSVSKVRHGELLLVPAGKQAALERHGRLQLLDTADQPLANPSIDLSMTLVAQEMGADAWAVVLAGDAIDALAGAQAINDCGGHVWALDPADCNDNTMVSVICEEQLAEYTGTPAGLAARLLEELS</sequence>
<organism evidence="7 8">
    <name type="scientific">Oleiagrimonas citrea</name>
    <dbReference type="NCBI Taxonomy" id="1665687"/>
    <lineage>
        <taxon>Bacteria</taxon>
        <taxon>Pseudomonadati</taxon>
        <taxon>Pseudomonadota</taxon>
        <taxon>Gammaproteobacteria</taxon>
        <taxon>Lysobacterales</taxon>
        <taxon>Rhodanobacteraceae</taxon>
        <taxon>Oleiagrimonas</taxon>
    </lineage>
</organism>
<dbReference type="GO" id="GO:0000156">
    <property type="term" value="F:phosphorelay response regulator activity"/>
    <property type="evidence" value="ECO:0007669"/>
    <property type="project" value="InterPro"/>
</dbReference>
<keyword evidence="8" id="KW-1185">Reference proteome</keyword>
<dbReference type="PROSITE" id="PS50122">
    <property type="entry name" value="CHEB"/>
    <property type="match status" value="1"/>
</dbReference>
<feature type="region of interest" description="Disordered" evidence="5">
    <location>
        <begin position="226"/>
        <end position="254"/>
    </location>
</feature>
<dbReference type="RefSeq" id="WP_168608553.1">
    <property type="nucleotide sequence ID" value="NZ_JAAZQD010000002.1"/>
</dbReference>
<feature type="region of interest" description="Disordered" evidence="5">
    <location>
        <begin position="132"/>
        <end position="169"/>
    </location>
</feature>
<gene>
    <name evidence="7" type="ORF">HF690_04040</name>
</gene>
<comment type="caution">
    <text evidence="7">The sequence shown here is derived from an EMBL/GenBank/DDBJ whole genome shotgun (WGS) entry which is preliminary data.</text>
</comment>
<feature type="domain" description="CheB-type methylesterase" evidence="6">
    <location>
        <begin position="467"/>
        <end position="618"/>
    </location>
</feature>
<dbReference type="EC" id="3.1.1.61" evidence="2"/>
<feature type="region of interest" description="Disordered" evidence="5">
    <location>
        <begin position="283"/>
        <end position="327"/>
    </location>
</feature>
<evidence type="ECO:0000313" key="7">
    <source>
        <dbReference type="EMBL" id="NKZ38122.1"/>
    </source>
</evidence>
<keyword evidence="1" id="KW-0378">Hydrolase</keyword>
<name>A0A846ZJZ5_9GAMM</name>
<comment type="caution">
    <text evidence="4">Lacks conserved residue(s) required for the propagation of feature annotation.</text>
</comment>
<evidence type="ECO:0000259" key="6">
    <source>
        <dbReference type="PROSITE" id="PS50122"/>
    </source>
</evidence>
<evidence type="ECO:0000256" key="4">
    <source>
        <dbReference type="PROSITE-ProRule" id="PRU00050"/>
    </source>
</evidence>
<dbReference type="SUPFAM" id="SSF52738">
    <property type="entry name" value="Methylesterase CheB, C-terminal domain"/>
    <property type="match status" value="1"/>
</dbReference>
<proteinExistence type="predicted"/>
<dbReference type="GO" id="GO:0005737">
    <property type="term" value="C:cytoplasm"/>
    <property type="evidence" value="ECO:0007669"/>
    <property type="project" value="InterPro"/>
</dbReference>
<dbReference type="EMBL" id="JAAZQD010000002">
    <property type="protein sequence ID" value="NKZ38122.1"/>
    <property type="molecule type" value="Genomic_DNA"/>
</dbReference>
<feature type="compositionally biased region" description="Low complexity" evidence="5">
    <location>
        <begin position="283"/>
        <end position="293"/>
    </location>
</feature>
<feature type="region of interest" description="Disordered" evidence="5">
    <location>
        <begin position="339"/>
        <end position="398"/>
    </location>
</feature>